<evidence type="ECO:0000313" key="19">
    <source>
        <dbReference type="WBParaSite" id="scaffold11394_cov204.g15552"/>
    </source>
</evidence>
<feature type="compositionally biased region" description="Basic and acidic residues" evidence="15">
    <location>
        <begin position="688"/>
        <end position="697"/>
    </location>
</feature>
<dbReference type="InterPro" id="IPR006202">
    <property type="entry name" value="Neur_chan_lig-bd"/>
</dbReference>
<keyword evidence="4" id="KW-1003">Cell membrane</keyword>
<dbReference type="InterPro" id="IPR038050">
    <property type="entry name" value="Neuro_actylchol_rec"/>
</dbReference>
<dbReference type="CDD" id="cd18990">
    <property type="entry name" value="LGIC_ECD_GABAAR"/>
    <property type="match status" value="1"/>
</dbReference>
<comment type="similarity">
    <text evidence="14">Belongs to the pannexin family.</text>
</comment>
<dbReference type="PANTHER" id="PTHR11893">
    <property type="entry name" value="INNEXIN"/>
    <property type="match status" value="1"/>
</dbReference>
<evidence type="ECO:0000256" key="12">
    <source>
        <dbReference type="ARBA" id="ARBA00023303"/>
    </source>
</evidence>
<dbReference type="SUPFAM" id="SSF63712">
    <property type="entry name" value="Nicotinic receptor ligand binding domain-like"/>
    <property type="match status" value="1"/>
</dbReference>
<gene>
    <name evidence="14" type="primary">inx</name>
</gene>
<dbReference type="GO" id="GO:0005921">
    <property type="term" value="C:gap junction"/>
    <property type="evidence" value="ECO:0007669"/>
    <property type="project" value="UniProtKB-SubCell"/>
</dbReference>
<dbReference type="AlphaFoldDB" id="A0A915LFB1"/>
<evidence type="ECO:0000256" key="8">
    <source>
        <dbReference type="ARBA" id="ARBA00022949"/>
    </source>
</evidence>
<dbReference type="PRINTS" id="PR00252">
    <property type="entry name" value="NRIONCHANNEL"/>
</dbReference>
<dbReference type="Pfam" id="PF00876">
    <property type="entry name" value="Innexin"/>
    <property type="match status" value="1"/>
</dbReference>
<dbReference type="GO" id="GO:0005243">
    <property type="term" value="F:gap junction channel activity"/>
    <property type="evidence" value="ECO:0007669"/>
    <property type="project" value="TreeGrafter"/>
</dbReference>
<dbReference type="Gene3D" id="2.70.170.10">
    <property type="entry name" value="Neurotransmitter-gated ion-channel ligand-binding domain"/>
    <property type="match status" value="1"/>
</dbReference>
<evidence type="ECO:0000259" key="16">
    <source>
        <dbReference type="Pfam" id="PF02931"/>
    </source>
</evidence>
<dbReference type="PROSITE" id="PS00236">
    <property type="entry name" value="NEUROTR_ION_CHANNEL"/>
    <property type="match status" value="1"/>
</dbReference>
<feature type="domain" description="Neurotransmitter-gated ion-channel transmembrane" evidence="17">
    <location>
        <begin position="351"/>
        <end position="441"/>
    </location>
</feature>
<feature type="transmembrane region" description="Helical" evidence="13">
    <location>
        <begin position="914"/>
        <end position="931"/>
    </location>
</feature>
<evidence type="ECO:0000256" key="15">
    <source>
        <dbReference type="SAM" id="MobiDB-lite"/>
    </source>
</evidence>
<dbReference type="InterPro" id="IPR006029">
    <property type="entry name" value="Neurotrans-gated_channel_TM"/>
</dbReference>
<dbReference type="SUPFAM" id="SSF90112">
    <property type="entry name" value="Neurotransmitter-gated ion-channel transmembrane pore"/>
    <property type="match status" value="1"/>
</dbReference>
<feature type="transmembrane region" description="Helical" evidence="13">
    <location>
        <begin position="1088"/>
        <end position="1110"/>
    </location>
</feature>
<keyword evidence="11 13" id="KW-0472">Membrane</keyword>
<comment type="function">
    <text evidence="14">Structural component of the gap junctions.</text>
</comment>
<dbReference type="InterPro" id="IPR006028">
    <property type="entry name" value="GABAA/Glycine_rcpt"/>
</dbReference>
<evidence type="ECO:0000256" key="5">
    <source>
        <dbReference type="ARBA" id="ARBA00022692"/>
    </source>
</evidence>
<dbReference type="Pfam" id="PF02932">
    <property type="entry name" value="Neur_chan_memb"/>
    <property type="match status" value="1"/>
</dbReference>
<keyword evidence="3 13" id="KW-0813">Transport</keyword>
<evidence type="ECO:0000259" key="17">
    <source>
        <dbReference type="Pfam" id="PF02932"/>
    </source>
</evidence>
<dbReference type="Proteomes" id="UP000887561">
    <property type="component" value="Unplaced"/>
</dbReference>
<evidence type="ECO:0000256" key="14">
    <source>
        <dbReference type="RuleBase" id="RU010713"/>
    </source>
</evidence>
<dbReference type="InterPro" id="IPR036734">
    <property type="entry name" value="Neur_chan_lig-bd_sf"/>
</dbReference>
<keyword evidence="9 13" id="KW-1133">Transmembrane helix</keyword>
<feature type="region of interest" description="Disordered" evidence="15">
    <location>
        <begin position="1"/>
        <end position="28"/>
    </location>
</feature>
<keyword evidence="18" id="KW-1185">Reference proteome</keyword>
<dbReference type="Pfam" id="PF02931">
    <property type="entry name" value="Neur_chan_LBD"/>
    <property type="match status" value="1"/>
</dbReference>
<feature type="region of interest" description="Disordered" evidence="15">
    <location>
        <begin position="669"/>
        <end position="769"/>
    </location>
</feature>
<feature type="domain" description="Neurotransmitter-gated ion-channel ligand-binding" evidence="16">
    <location>
        <begin position="137"/>
        <end position="340"/>
    </location>
</feature>
<evidence type="ECO:0000256" key="6">
    <source>
        <dbReference type="ARBA" id="ARBA00022729"/>
    </source>
</evidence>
<feature type="transmembrane region" description="Helical" evidence="13">
    <location>
        <begin position="993"/>
        <end position="1018"/>
    </location>
</feature>
<dbReference type="WBParaSite" id="scaffold11394_cov204.g15552">
    <property type="protein sequence ID" value="scaffold11394_cov204.g15552"/>
    <property type="gene ID" value="scaffold11394_cov204.g15552"/>
</dbReference>
<reference evidence="19" key="1">
    <citation type="submission" date="2022-11" db="UniProtKB">
        <authorList>
            <consortium name="WormBaseParasite"/>
        </authorList>
    </citation>
    <scope>IDENTIFICATION</scope>
</reference>
<dbReference type="GO" id="GO:0005886">
    <property type="term" value="C:plasma membrane"/>
    <property type="evidence" value="ECO:0007669"/>
    <property type="project" value="UniProtKB-SubCell"/>
</dbReference>
<feature type="transmembrane region" description="Helical" evidence="13">
    <location>
        <begin position="599"/>
        <end position="620"/>
    </location>
</feature>
<evidence type="ECO:0000256" key="3">
    <source>
        <dbReference type="ARBA" id="ARBA00022448"/>
    </source>
</evidence>
<keyword evidence="8" id="KW-0965">Cell junction</keyword>
<dbReference type="GO" id="GO:0004888">
    <property type="term" value="F:transmembrane signaling receptor activity"/>
    <property type="evidence" value="ECO:0007669"/>
    <property type="project" value="InterPro"/>
</dbReference>
<dbReference type="Gene3D" id="1.20.58.390">
    <property type="entry name" value="Neurotransmitter-gated ion-channel transmembrane domain"/>
    <property type="match status" value="1"/>
</dbReference>
<evidence type="ECO:0000256" key="7">
    <source>
        <dbReference type="ARBA" id="ARBA00022868"/>
    </source>
</evidence>
<feature type="transmembrane region" description="Helical" evidence="13">
    <location>
        <begin position="344"/>
        <end position="366"/>
    </location>
</feature>
<dbReference type="InterPro" id="IPR000990">
    <property type="entry name" value="Innexin"/>
</dbReference>
<keyword evidence="7" id="KW-0303">Gap junction</keyword>
<evidence type="ECO:0000256" key="4">
    <source>
        <dbReference type="ARBA" id="ARBA00022475"/>
    </source>
</evidence>
<feature type="compositionally biased region" description="Low complexity" evidence="15">
    <location>
        <begin position="731"/>
        <end position="747"/>
    </location>
</feature>
<evidence type="ECO:0000256" key="1">
    <source>
        <dbReference type="ARBA" id="ARBA00004610"/>
    </source>
</evidence>
<dbReference type="InterPro" id="IPR018000">
    <property type="entry name" value="Neurotransmitter_ion_chnl_CS"/>
</dbReference>
<sequence length="1213" mass="136367">MCKSSSLPLDLSNNFEEPTTSTKNNLEESTKRAINKDCLKCDLRSSYCKRWTNGQITCECRQGFQRSSKTSDRCVQSHLPASHHQSSRFGDFAKRVEPSHAEESSSLSTDVGGLMLNYVENENDQQCVLGQAEKHATRILTDLLKRYDRNLVPSIKGVDVKIELLIQKVTEINELLSSSKMDIMLSQIWHDPGLNFEQEEGAQCLTNLSLSHRMVDSLWIPNVCIVNSKASFTHSSPTPNIFLAIFPNGTVWLNYRIAVESPCEFEFTTFPMDRVECTTIFESYSFNVGKVRLDWRQGESFMFLSNVSLPDFQYAGHITARATFEYPAGLWDQVSIKIYYRRSYGFYILQIYLPTYCMVLISWISFWLDRKSLPARVTLGVSSILALTMQYANVARSLPKVSYIKGVDLFMMGCVAYIFLSICELAMVGILEKEANAASMQQFQDLGGNGDGGSRRMTFGTGFARKAFQRTFNDKTTHRLRRLDSTSSGSTAVAAAVGVSAATPGSSDWQKHLRISRSDDNGEMASIRSSDHPLTSNIQQQNEAAAIVARTWMKRAMSLKRLRQQNQKIVTPKLFSKWTGEDLDSSFLTHTGLPETAGFWMYMAICALIYLIITAFAYTITSIFCRPKKEEYPVREEKVKSSTAVAVRSRADNTTSASLEVKIDTQSAGDYSSYSSAGRPPSSLISSSEREQDELRKMRTKMKTAKGEFVSARHTTGSSNAKTAKSKSRAATKSSTESKGTTSTSTSGEEEEEETSTSGSSSEKSESDEVYNLDGHNAESSKFGSGSESDSNELSKMRAVIDSVARYISPKKVCLFDYVDRCCCHYTPLLLTIFMLVTGTIDTFGKPINCMVPAEFSGPWASFVHQYCHVTGTYVKVPSKTTTLPVADAVEYVDGSEAPTSYLDEKEERIYINYYQWVPFLLIGLAVGMRLPHFLLRLGHSSSDVDFSVVNEICDKVKTGHAENRLQNISAAANYIFQIVKHRGMRGIGNKTILFYTFFKLANLLMIIAQIFLLNVFIGYGNPFWGITLARQILIPIETATSPSQNSFIYFPRVSYCQFHRDFLGLIQGGMTQETRCTLGINMLNEKVFLILFFWYYSLLAMSIFAGVYYMRLWFGHAYQAHFVSDFLSLVNDREIFGEDATRMTLDSRNVKRFSKNILGCDGLLLFHFLRKNLGDLVATEVCSRLYQLFLNDLQQQQRCNDINSISTTLTAK</sequence>
<keyword evidence="10 13" id="KW-0406">Ion transport</keyword>
<dbReference type="PANTHER" id="PTHR11893:SF36">
    <property type="entry name" value="INNEXIN-5"/>
    <property type="match status" value="1"/>
</dbReference>
<evidence type="ECO:0000256" key="11">
    <source>
        <dbReference type="ARBA" id="ARBA00023136"/>
    </source>
</evidence>
<name>A0A915LFB1_MELJA</name>
<evidence type="ECO:0000256" key="2">
    <source>
        <dbReference type="ARBA" id="ARBA00004651"/>
    </source>
</evidence>
<protein>
    <recommendedName>
        <fullName evidence="14">Innexin</fullName>
    </recommendedName>
</protein>
<dbReference type="PRINTS" id="PR00253">
    <property type="entry name" value="GABAARECEPTR"/>
</dbReference>
<comment type="caution">
    <text evidence="13">Lacks conserved residue(s) required for the propagation of feature annotation.</text>
</comment>
<keyword evidence="12 13" id="KW-0407">Ion channel</keyword>
<feature type="compositionally biased region" description="Low complexity" evidence="15">
    <location>
        <begin position="669"/>
        <end position="683"/>
    </location>
</feature>
<evidence type="ECO:0000256" key="10">
    <source>
        <dbReference type="ARBA" id="ARBA00023065"/>
    </source>
</evidence>
<keyword evidence="5 13" id="KW-0812">Transmembrane</keyword>
<evidence type="ECO:0000313" key="18">
    <source>
        <dbReference type="Proteomes" id="UP000887561"/>
    </source>
</evidence>
<proteinExistence type="inferred from homology"/>
<feature type="transmembrane region" description="Helical" evidence="13">
    <location>
        <begin position="409"/>
        <end position="431"/>
    </location>
</feature>
<accession>A0A915LFB1</accession>
<comment type="similarity">
    <text evidence="13">Belongs to the ligand-gated ion channel (TC 1.A.9) family.</text>
</comment>
<organism evidence="18 19">
    <name type="scientific">Meloidogyne javanica</name>
    <name type="common">Root-knot nematode worm</name>
    <dbReference type="NCBI Taxonomy" id="6303"/>
    <lineage>
        <taxon>Eukaryota</taxon>
        <taxon>Metazoa</taxon>
        <taxon>Ecdysozoa</taxon>
        <taxon>Nematoda</taxon>
        <taxon>Chromadorea</taxon>
        <taxon>Rhabditida</taxon>
        <taxon>Tylenchina</taxon>
        <taxon>Tylenchomorpha</taxon>
        <taxon>Tylenchoidea</taxon>
        <taxon>Meloidogynidae</taxon>
        <taxon>Meloidogyninae</taxon>
        <taxon>Meloidogyne</taxon>
        <taxon>Meloidogyne incognita group</taxon>
    </lineage>
</organism>
<dbReference type="CDD" id="cd19049">
    <property type="entry name" value="LGIC_TM_anion"/>
    <property type="match status" value="1"/>
</dbReference>
<dbReference type="InterPro" id="IPR006201">
    <property type="entry name" value="Neur_channel"/>
</dbReference>
<dbReference type="InterPro" id="IPR036719">
    <property type="entry name" value="Neuro-gated_channel_TM_sf"/>
</dbReference>
<feature type="compositionally biased region" description="Polar residues" evidence="15">
    <location>
        <begin position="1"/>
        <end position="24"/>
    </location>
</feature>
<feature type="transmembrane region" description="Helical" evidence="13">
    <location>
        <begin position="373"/>
        <end position="389"/>
    </location>
</feature>
<evidence type="ECO:0000256" key="9">
    <source>
        <dbReference type="ARBA" id="ARBA00022989"/>
    </source>
</evidence>
<comment type="subcellular location">
    <subcellularLocation>
        <location evidence="1">Cell junction</location>
        <location evidence="1">Gap junction</location>
    </subcellularLocation>
    <subcellularLocation>
        <location evidence="2 14">Cell membrane</location>
        <topology evidence="2 14">Multi-pass membrane protein</topology>
    </subcellularLocation>
</comment>
<keyword evidence="6" id="KW-0732">Signal</keyword>
<dbReference type="GO" id="GO:0005230">
    <property type="term" value="F:extracellular ligand-gated monoatomic ion channel activity"/>
    <property type="evidence" value="ECO:0007669"/>
    <property type="project" value="InterPro"/>
</dbReference>
<dbReference type="PROSITE" id="PS51013">
    <property type="entry name" value="PANNEXIN"/>
    <property type="match status" value="1"/>
</dbReference>
<evidence type="ECO:0000256" key="13">
    <source>
        <dbReference type="RuleBase" id="RU000687"/>
    </source>
</evidence>